<evidence type="ECO:0000313" key="4">
    <source>
        <dbReference type="Proteomes" id="UP000321055"/>
    </source>
</evidence>
<gene>
    <name evidence="3" type="ORF">E6Q60_01070</name>
</gene>
<evidence type="ECO:0000256" key="1">
    <source>
        <dbReference type="SAM" id="SignalP"/>
    </source>
</evidence>
<dbReference type="NCBIfam" id="NF038126">
    <property type="entry name" value="PEP_CTERM_FxDxF"/>
    <property type="match status" value="1"/>
</dbReference>
<evidence type="ECO:0000259" key="2">
    <source>
        <dbReference type="Pfam" id="PF07589"/>
    </source>
</evidence>
<comment type="caution">
    <text evidence="3">The sequence shown here is derived from an EMBL/GenBank/DDBJ whole genome shotgun (WGS) entry which is preliminary data.</text>
</comment>
<dbReference type="Pfam" id="PF07589">
    <property type="entry name" value="PEP-CTERM"/>
    <property type="match status" value="1"/>
</dbReference>
<dbReference type="NCBIfam" id="TIGR02595">
    <property type="entry name" value="PEP_CTERM"/>
    <property type="match status" value="1"/>
</dbReference>
<dbReference type="EMBL" id="SSFX01000012">
    <property type="protein sequence ID" value="TXI30592.1"/>
    <property type="molecule type" value="Genomic_DNA"/>
</dbReference>
<protein>
    <submittedName>
        <fullName evidence="3">PEP-CTERM sorting domain-containing protein</fullName>
    </submittedName>
</protein>
<name>A0A5C7W1J1_9PROT</name>
<feature type="domain" description="Ice-binding protein C-terminal" evidence="2">
    <location>
        <begin position="235"/>
        <end position="259"/>
    </location>
</feature>
<keyword evidence="1" id="KW-0732">Signal</keyword>
<feature type="signal peptide" evidence="1">
    <location>
        <begin position="1"/>
        <end position="25"/>
    </location>
</feature>
<dbReference type="InterPro" id="IPR013424">
    <property type="entry name" value="Ice-binding_C"/>
</dbReference>
<dbReference type="AlphaFoldDB" id="A0A5C7W1J1"/>
<dbReference type="Proteomes" id="UP000321055">
    <property type="component" value="Unassembled WGS sequence"/>
</dbReference>
<proteinExistence type="predicted"/>
<accession>A0A5C7W1J1</accession>
<organism evidence="3 4">
    <name type="scientific">Nitrosomonas oligotropha</name>
    <dbReference type="NCBI Taxonomy" id="42354"/>
    <lineage>
        <taxon>Bacteria</taxon>
        <taxon>Pseudomonadati</taxon>
        <taxon>Pseudomonadota</taxon>
        <taxon>Betaproteobacteria</taxon>
        <taxon>Nitrosomonadales</taxon>
        <taxon>Nitrosomonadaceae</taxon>
        <taxon>Nitrosomonas</taxon>
    </lineage>
</organism>
<feature type="chain" id="PRO_5022744947" evidence="1">
    <location>
        <begin position="26"/>
        <end position="267"/>
    </location>
</feature>
<sequence>MKHSLRYALFLAGLSTGLVSAPAMAHIHPINFGTFDGTAGPTSSALASVPGNFGWIDGTDADWGDTHKLSVYQFTLTGAADVQLSFEQAVALGGRNGLNPGFSLYSGLVHDPASPGGPDHDFSAGSIFIRDTDSGGAVTEGAFRALHDWRITNESDPAIVPPSVLTYIGHAYDGSQDYGTGVIPGGDGLLDHKVSQTFHLAAGDYTVFAGGSDFVSQFAAVKSLGVSGTLSVISAVPEPETYAMLLAGLGLIGALTRQRNTAGKPRE</sequence>
<reference evidence="3 4" key="1">
    <citation type="submission" date="2018-09" db="EMBL/GenBank/DDBJ databases">
        <title>Metagenome Assembled Genomes from an Advanced Water Purification Facility.</title>
        <authorList>
            <person name="Stamps B.W."/>
            <person name="Spear J.R."/>
        </authorList>
    </citation>
    <scope>NUCLEOTIDE SEQUENCE [LARGE SCALE GENOMIC DNA]</scope>
    <source>
        <strain evidence="3">Bin_54_1</strain>
    </source>
</reference>
<evidence type="ECO:0000313" key="3">
    <source>
        <dbReference type="EMBL" id="TXI30592.1"/>
    </source>
</evidence>